<dbReference type="OrthoDB" id="9815206at2"/>
<dbReference type="InterPro" id="IPR023052">
    <property type="entry name" value="Cell_div_SepF"/>
</dbReference>
<evidence type="ECO:0000256" key="2">
    <source>
        <dbReference type="ARBA" id="ARBA00023210"/>
    </source>
</evidence>
<dbReference type="AlphaFoldDB" id="A0A2T1LZW4"/>
<reference evidence="7 8" key="2">
    <citation type="submission" date="2018-03" db="EMBL/GenBank/DDBJ databases">
        <authorList>
            <person name="Keele B.F."/>
        </authorList>
    </citation>
    <scope>NUCLEOTIDE SEQUENCE [LARGE SCALE GENOMIC DNA]</scope>
    <source>
        <strain evidence="7 8">CCALA 016</strain>
    </source>
</reference>
<keyword evidence="5" id="KW-0963">Cytoplasm</keyword>
<evidence type="ECO:0000256" key="5">
    <source>
        <dbReference type="HAMAP-Rule" id="MF_01197"/>
    </source>
</evidence>
<keyword evidence="3 5" id="KW-0131">Cell cycle</keyword>
<comment type="subunit">
    <text evidence="5">Homodimer. Interacts with FtsZ.</text>
</comment>
<dbReference type="InterPro" id="IPR038594">
    <property type="entry name" value="SepF-like_sf"/>
</dbReference>
<keyword evidence="1 5" id="KW-0132">Cell division</keyword>
<evidence type="ECO:0000313" key="8">
    <source>
        <dbReference type="Proteomes" id="UP000239001"/>
    </source>
</evidence>
<dbReference type="RefSeq" id="WP_106456396.1">
    <property type="nucleotide sequence ID" value="NZ_PXOH01000006.1"/>
</dbReference>
<dbReference type="Gene3D" id="3.30.110.150">
    <property type="entry name" value="SepF-like protein"/>
    <property type="match status" value="1"/>
</dbReference>
<dbReference type="GO" id="GO:0005737">
    <property type="term" value="C:cytoplasm"/>
    <property type="evidence" value="ECO:0007669"/>
    <property type="project" value="UniProtKB-SubCell"/>
</dbReference>
<name>A0A2T1LZW4_9CHRO</name>
<keyword evidence="2 5" id="KW-0717">Septation</keyword>
<accession>A0A2T1LZW4</accession>
<dbReference type="GO" id="GO:0000917">
    <property type="term" value="P:division septum assembly"/>
    <property type="evidence" value="ECO:0007669"/>
    <property type="project" value="UniProtKB-KW"/>
</dbReference>
<proteinExistence type="inferred from homology"/>
<dbReference type="PANTHER" id="PTHR35798:SF1">
    <property type="entry name" value="CELL DIVISION PROTEIN SEPF"/>
    <property type="match status" value="1"/>
</dbReference>
<reference evidence="7 8" key="1">
    <citation type="submission" date="2018-03" db="EMBL/GenBank/DDBJ databases">
        <title>The ancient ancestry and fast evolution of plastids.</title>
        <authorList>
            <person name="Moore K.R."/>
            <person name="Magnabosco C."/>
            <person name="Momper L."/>
            <person name="Gold D.A."/>
            <person name="Bosak T."/>
            <person name="Fournier G.P."/>
        </authorList>
    </citation>
    <scope>NUCLEOTIDE SEQUENCE [LARGE SCALE GENOMIC DNA]</scope>
    <source>
        <strain evidence="7 8">CCALA 016</strain>
    </source>
</reference>
<feature type="region of interest" description="Disordered" evidence="6">
    <location>
        <begin position="1"/>
        <end position="71"/>
    </location>
</feature>
<dbReference type="InterPro" id="IPR007561">
    <property type="entry name" value="Cell_div_SepF/SepF-rel"/>
</dbReference>
<comment type="caution">
    <text evidence="7">The sequence shown here is derived from an EMBL/GenBank/DDBJ whole genome shotgun (WGS) entry which is preliminary data.</text>
</comment>
<sequence length="195" mass="21847">MTNLFEKIKNFVSSSESDNDDYETDYPDHKWQQSSNFEEEEEEEPAKPEPTPYRRSRETMNFPPDTSLGINRTSNVIGMPGITNNNAEVVVIEPHSFDEMPQVIQTLKERKSVVLNLNVMDPEEAQRAVDFVAGGTFAIDGHQERIGESIFLFTPSCVKVSTLGGALHDVTETSKVNFRSTSTSSWGADVNRIAQ</sequence>
<evidence type="ECO:0000313" key="7">
    <source>
        <dbReference type="EMBL" id="PSF37956.1"/>
    </source>
</evidence>
<gene>
    <name evidence="5" type="primary">sepF</name>
    <name evidence="7" type="ORF">C7H19_08255</name>
</gene>
<keyword evidence="8" id="KW-1185">Reference proteome</keyword>
<comment type="subcellular location">
    <subcellularLocation>
        <location evidence="5">Cytoplasm</location>
    </subcellularLocation>
    <text evidence="5">Localizes to the division site, in a FtsZ-dependent manner.</text>
</comment>
<protein>
    <recommendedName>
        <fullName evidence="5">Cell division protein SepF</fullName>
    </recommendedName>
</protein>
<dbReference type="Proteomes" id="UP000239001">
    <property type="component" value="Unassembled WGS sequence"/>
</dbReference>
<dbReference type="EMBL" id="PXOH01000006">
    <property type="protein sequence ID" value="PSF37956.1"/>
    <property type="molecule type" value="Genomic_DNA"/>
</dbReference>
<comment type="similarity">
    <text evidence="5">Belongs to the SepF family.</text>
</comment>
<evidence type="ECO:0000256" key="4">
    <source>
        <dbReference type="ARBA" id="ARBA00044936"/>
    </source>
</evidence>
<evidence type="ECO:0000256" key="6">
    <source>
        <dbReference type="SAM" id="MobiDB-lite"/>
    </source>
</evidence>
<dbReference type="PANTHER" id="PTHR35798">
    <property type="entry name" value="CELL DIVISION PROTEIN SEPF"/>
    <property type="match status" value="1"/>
</dbReference>
<dbReference type="HAMAP" id="MF_01197">
    <property type="entry name" value="SepF"/>
    <property type="match status" value="1"/>
</dbReference>
<dbReference type="GO" id="GO:0043093">
    <property type="term" value="P:FtsZ-dependent cytokinesis"/>
    <property type="evidence" value="ECO:0007669"/>
    <property type="project" value="UniProtKB-UniRule"/>
</dbReference>
<dbReference type="Pfam" id="PF04472">
    <property type="entry name" value="SepF"/>
    <property type="match status" value="1"/>
</dbReference>
<organism evidence="7 8">
    <name type="scientific">Aphanothece hegewaldii CCALA 016</name>
    <dbReference type="NCBI Taxonomy" id="2107694"/>
    <lineage>
        <taxon>Bacteria</taxon>
        <taxon>Bacillati</taxon>
        <taxon>Cyanobacteriota</taxon>
        <taxon>Cyanophyceae</taxon>
        <taxon>Oscillatoriophycideae</taxon>
        <taxon>Chroococcales</taxon>
        <taxon>Aphanothecaceae</taxon>
        <taxon>Aphanothece</taxon>
    </lineage>
</organism>
<evidence type="ECO:0000256" key="1">
    <source>
        <dbReference type="ARBA" id="ARBA00022618"/>
    </source>
</evidence>
<evidence type="ECO:0000256" key="3">
    <source>
        <dbReference type="ARBA" id="ARBA00023306"/>
    </source>
</evidence>
<comment type="function">
    <text evidence="4 5">Cell division protein that is part of the divisome complex and is recruited early to the Z-ring. Probably stimulates Z-ring formation, perhaps through the cross-linking of FtsZ protofilaments. Its function overlaps with FtsA.</text>
</comment>